<sequence length="102" mass="11897">MPIQLRLRGQDVEWKSCVRYLGIHIECSLRMTLQADHIIQQSRAVRAKPRPILTSRTNPEIVENSIKIQLHAASNYPVPVFLRLNRLRNILPRSQRTVDEMT</sequence>
<dbReference type="Proteomes" id="UP000299102">
    <property type="component" value="Unassembled WGS sequence"/>
</dbReference>
<name>A0A4C1ZEB1_EUMVA</name>
<keyword evidence="2" id="KW-1185">Reference proteome</keyword>
<evidence type="ECO:0000313" key="1">
    <source>
        <dbReference type="EMBL" id="GBP85473.1"/>
    </source>
</evidence>
<accession>A0A4C1ZEB1</accession>
<dbReference type="EMBL" id="BGZK01001738">
    <property type="protein sequence ID" value="GBP85473.1"/>
    <property type="molecule type" value="Genomic_DNA"/>
</dbReference>
<dbReference type="AlphaFoldDB" id="A0A4C1ZEB1"/>
<comment type="caution">
    <text evidence="1">The sequence shown here is derived from an EMBL/GenBank/DDBJ whole genome shotgun (WGS) entry which is preliminary data.</text>
</comment>
<reference evidence="1 2" key="1">
    <citation type="journal article" date="2019" name="Commun. Biol.">
        <title>The bagworm genome reveals a unique fibroin gene that provides high tensile strength.</title>
        <authorList>
            <person name="Kono N."/>
            <person name="Nakamura H."/>
            <person name="Ohtoshi R."/>
            <person name="Tomita M."/>
            <person name="Numata K."/>
            <person name="Arakawa K."/>
        </authorList>
    </citation>
    <scope>NUCLEOTIDE SEQUENCE [LARGE SCALE GENOMIC DNA]</scope>
</reference>
<evidence type="ECO:0000313" key="2">
    <source>
        <dbReference type="Proteomes" id="UP000299102"/>
    </source>
</evidence>
<proteinExistence type="predicted"/>
<dbReference type="OrthoDB" id="412981at2759"/>
<gene>
    <name evidence="1" type="ORF">EVAR_64771_1</name>
</gene>
<protein>
    <submittedName>
        <fullName evidence="1">Uncharacterized protein</fullName>
    </submittedName>
</protein>
<organism evidence="1 2">
    <name type="scientific">Eumeta variegata</name>
    <name type="common">Bagworm moth</name>
    <name type="synonym">Eumeta japonica</name>
    <dbReference type="NCBI Taxonomy" id="151549"/>
    <lineage>
        <taxon>Eukaryota</taxon>
        <taxon>Metazoa</taxon>
        <taxon>Ecdysozoa</taxon>
        <taxon>Arthropoda</taxon>
        <taxon>Hexapoda</taxon>
        <taxon>Insecta</taxon>
        <taxon>Pterygota</taxon>
        <taxon>Neoptera</taxon>
        <taxon>Endopterygota</taxon>
        <taxon>Lepidoptera</taxon>
        <taxon>Glossata</taxon>
        <taxon>Ditrysia</taxon>
        <taxon>Tineoidea</taxon>
        <taxon>Psychidae</taxon>
        <taxon>Oiketicinae</taxon>
        <taxon>Eumeta</taxon>
    </lineage>
</organism>